<comment type="cofactor">
    <cofactor evidence="1">
        <name>FAD</name>
        <dbReference type="ChEBI" id="CHEBI:57692"/>
    </cofactor>
</comment>
<keyword evidence="3" id="KW-0285">Flavoprotein</keyword>
<evidence type="ECO:0000256" key="5">
    <source>
        <dbReference type="ARBA" id="ARBA00023002"/>
    </source>
</evidence>
<proteinExistence type="inferred from homology"/>
<dbReference type="EMBL" id="DPPF01000154">
    <property type="protein sequence ID" value="HCW93515.1"/>
    <property type="molecule type" value="Genomic_DNA"/>
</dbReference>
<keyword evidence="6" id="KW-0676">Redox-active center</keyword>
<dbReference type="SUPFAM" id="SSF55424">
    <property type="entry name" value="FAD/NAD-linked reductases, dimerisation (C-terminal) domain"/>
    <property type="match status" value="1"/>
</dbReference>
<dbReference type="SUPFAM" id="SSF51905">
    <property type="entry name" value="FAD/NAD(P)-binding domain"/>
    <property type="match status" value="1"/>
</dbReference>
<name>A0A3D5QCD6_FLESI</name>
<dbReference type="Pfam" id="PF02852">
    <property type="entry name" value="Pyr_redox_dim"/>
    <property type="match status" value="1"/>
</dbReference>
<evidence type="ECO:0000256" key="3">
    <source>
        <dbReference type="ARBA" id="ARBA00022630"/>
    </source>
</evidence>
<dbReference type="PANTHER" id="PTHR43429:SF1">
    <property type="entry name" value="NAD(P)H SULFUR OXIDOREDUCTASE (COA-DEPENDENT)"/>
    <property type="match status" value="1"/>
</dbReference>
<dbReference type="InterPro" id="IPR050260">
    <property type="entry name" value="FAD-bd_OxRdtase"/>
</dbReference>
<dbReference type="AlphaFoldDB" id="A0A3D5QCD6"/>
<gene>
    <name evidence="9" type="ORF">DHM44_07515</name>
</gene>
<dbReference type="InterPro" id="IPR004099">
    <property type="entry name" value="Pyr_nucl-diS_OxRdtase_dimer"/>
</dbReference>
<accession>A0A3D5QCD6</accession>
<dbReference type="Proteomes" id="UP000262325">
    <property type="component" value="Unassembled WGS sequence"/>
</dbReference>
<dbReference type="GO" id="GO:0016491">
    <property type="term" value="F:oxidoreductase activity"/>
    <property type="evidence" value="ECO:0007669"/>
    <property type="project" value="UniProtKB-KW"/>
</dbReference>
<keyword evidence="4" id="KW-0274">FAD</keyword>
<keyword evidence="5" id="KW-0560">Oxidoreductase</keyword>
<evidence type="ECO:0000259" key="7">
    <source>
        <dbReference type="Pfam" id="PF02852"/>
    </source>
</evidence>
<dbReference type="PANTHER" id="PTHR43429">
    <property type="entry name" value="PYRIDINE NUCLEOTIDE-DISULFIDE OXIDOREDUCTASE DOMAIN-CONTAINING"/>
    <property type="match status" value="1"/>
</dbReference>
<evidence type="ECO:0000313" key="9">
    <source>
        <dbReference type="EMBL" id="HCW93515.1"/>
    </source>
</evidence>
<sequence length="443" mass="49533">MKVAVIGGIAAGLSAASRVKKENKNAEVVVFEKRGDLSYGACGMPYNLTMENSPPESLYALDYQTITQKRGIDYRLYTQVNEILPEKNKLKVYDFNNNEGYDYHYDYLVCATGAIYNRLDFEGFDERVFYFKNLNHLRNLKNFLYKNKPKKACLVGAGYINLELAENLVNLGIDVTIIEKSDRLLPFLPVEQQQFALSHLESKGIKVFLNTDIISKQGNLFNTSKGTFECDFVVVAIGVKPNTEIFHGSGITLGIKNAVKVNHNLQTNIENIFAAGDCAEHYVPLLKDWTYMPLGTTANKMGRISGYNIANINNMETFYGINQSAAFRIFDISVATTGLNEKQLSDYRFNYKKTEISIPDRPEYIGGDTQKICLLYDSKTGQIYGAQITGHGTVAKRIDILSTAIHAGMTVEDFSHTDLTYAPPFANVWDSLLVAANVALKNL</sequence>
<dbReference type="InterPro" id="IPR023753">
    <property type="entry name" value="FAD/NAD-binding_dom"/>
</dbReference>
<dbReference type="InterPro" id="IPR016156">
    <property type="entry name" value="FAD/NAD-linked_Rdtase_dimer_sf"/>
</dbReference>
<dbReference type="Gene3D" id="3.50.50.60">
    <property type="entry name" value="FAD/NAD(P)-binding domain"/>
    <property type="match status" value="2"/>
</dbReference>
<protein>
    <submittedName>
        <fullName evidence="9">NADH oxidase</fullName>
    </submittedName>
</protein>
<evidence type="ECO:0000256" key="6">
    <source>
        <dbReference type="ARBA" id="ARBA00023284"/>
    </source>
</evidence>
<comment type="similarity">
    <text evidence="2">Belongs to the class-III pyridine nucleotide-disulfide oxidoreductase family.</text>
</comment>
<evidence type="ECO:0000259" key="8">
    <source>
        <dbReference type="Pfam" id="PF07992"/>
    </source>
</evidence>
<evidence type="ECO:0000256" key="2">
    <source>
        <dbReference type="ARBA" id="ARBA00009130"/>
    </source>
</evidence>
<evidence type="ECO:0000256" key="4">
    <source>
        <dbReference type="ARBA" id="ARBA00022827"/>
    </source>
</evidence>
<dbReference type="PRINTS" id="PR00368">
    <property type="entry name" value="FADPNR"/>
</dbReference>
<reference evidence="9 10" key="1">
    <citation type="journal article" date="2018" name="Nat. Biotechnol.">
        <title>A standardized bacterial taxonomy based on genome phylogeny substantially revises the tree of life.</title>
        <authorList>
            <person name="Parks D.H."/>
            <person name="Chuvochina M."/>
            <person name="Waite D.W."/>
            <person name="Rinke C."/>
            <person name="Skarshewski A."/>
            <person name="Chaumeil P.A."/>
            <person name="Hugenholtz P."/>
        </authorList>
    </citation>
    <scope>NUCLEOTIDE SEQUENCE [LARGE SCALE GENOMIC DNA]</scope>
    <source>
        <strain evidence="9">UBA8672</strain>
    </source>
</reference>
<feature type="domain" description="FAD/NAD(P)-binding" evidence="8">
    <location>
        <begin position="1"/>
        <end position="289"/>
    </location>
</feature>
<comment type="caution">
    <text evidence="9">The sequence shown here is derived from an EMBL/GenBank/DDBJ whole genome shotgun (WGS) entry which is preliminary data.</text>
</comment>
<evidence type="ECO:0000256" key="1">
    <source>
        <dbReference type="ARBA" id="ARBA00001974"/>
    </source>
</evidence>
<feature type="domain" description="Pyridine nucleotide-disulphide oxidoreductase dimerisation" evidence="7">
    <location>
        <begin position="328"/>
        <end position="428"/>
    </location>
</feature>
<organism evidence="9 10">
    <name type="scientific">Flexistipes sinusarabici</name>
    <dbReference type="NCBI Taxonomy" id="2352"/>
    <lineage>
        <taxon>Bacteria</taxon>
        <taxon>Pseudomonadati</taxon>
        <taxon>Deferribacterota</taxon>
        <taxon>Deferribacteres</taxon>
        <taxon>Deferribacterales</taxon>
        <taxon>Flexistipitaceae</taxon>
        <taxon>Flexistipes</taxon>
    </lineage>
</organism>
<dbReference type="Pfam" id="PF07992">
    <property type="entry name" value="Pyr_redox_2"/>
    <property type="match status" value="1"/>
</dbReference>
<dbReference type="PRINTS" id="PR00411">
    <property type="entry name" value="PNDRDTASEI"/>
</dbReference>
<evidence type="ECO:0000313" key="10">
    <source>
        <dbReference type="Proteomes" id="UP000262325"/>
    </source>
</evidence>
<dbReference type="InterPro" id="IPR036188">
    <property type="entry name" value="FAD/NAD-bd_sf"/>
</dbReference>